<protein>
    <submittedName>
        <fullName evidence="3">ABC transporter substrate-binding protein</fullName>
    </submittedName>
</protein>
<comment type="caution">
    <text evidence="3">The sequence shown here is derived from an EMBL/GenBank/DDBJ whole genome shotgun (WGS) entry which is preliminary data.</text>
</comment>
<evidence type="ECO:0000313" key="3">
    <source>
        <dbReference type="EMBL" id="MBD8034868.1"/>
    </source>
</evidence>
<dbReference type="SUPFAM" id="SSF53850">
    <property type="entry name" value="Periplasmic binding protein-like II"/>
    <property type="match status" value="1"/>
</dbReference>
<dbReference type="PIRSF" id="PIRSF002825">
    <property type="entry name" value="CfbpA"/>
    <property type="match status" value="1"/>
</dbReference>
<evidence type="ECO:0000256" key="1">
    <source>
        <dbReference type="ARBA" id="ARBA00022729"/>
    </source>
</evidence>
<feature type="signal peptide" evidence="2">
    <location>
        <begin position="1"/>
        <end position="22"/>
    </location>
</feature>
<feature type="chain" id="PRO_5046700423" evidence="2">
    <location>
        <begin position="23"/>
        <end position="345"/>
    </location>
</feature>
<evidence type="ECO:0000256" key="2">
    <source>
        <dbReference type="SAM" id="SignalP"/>
    </source>
</evidence>
<dbReference type="PANTHER" id="PTHR30006:SF2">
    <property type="entry name" value="ABC TRANSPORTER SUBSTRATE-BINDING PROTEIN"/>
    <property type="match status" value="1"/>
</dbReference>
<dbReference type="CDD" id="cd13547">
    <property type="entry name" value="PBP2_Fbp_like_2"/>
    <property type="match status" value="1"/>
</dbReference>
<accession>A0ABR8XSF2</accession>
<reference evidence="3 4" key="1">
    <citation type="submission" date="2020-08" db="EMBL/GenBank/DDBJ databases">
        <title>A Genomic Blueprint of the Chicken Gut Microbiome.</title>
        <authorList>
            <person name="Gilroy R."/>
            <person name="Ravi A."/>
            <person name="Getino M."/>
            <person name="Pursley I."/>
            <person name="Horton D.L."/>
            <person name="Alikhan N.-F."/>
            <person name="Baker D."/>
            <person name="Gharbi K."/>
            <person name="Hall N."/>
            <person name="Watson M."/>
            <person name="Adriaenssens E.M."/>
            <person name="Foster-Nyarko E."/>
            <person name="Jarju S."/>
            <person name="Secka A."/>
            <person name="Antonio M."/>
            <person name="Oren A."/>
            <person name="Chaudhuri R."/>
            <person name="La Ragione R.M."/>
            <person name="Hildebrand F."/>
            <person name="Pallen M.J."/>
        </authorList>
    </citation>
    <scope>NUCLEOTIDE SEQUENCE [LARGE SCALE GENOMIC DNA]</scope>
    <source>
        <strain evidence="3 4">Sa1YVA6</strain>
    </source>
</reference>
<gene>
    <name evidence="3" type="ORF">H9632_17545</name>
</gene>
<dbReference type="InterPro" id="IPR006059">
    <property type="entry name" value="SBP"/>
</dbReference>
<dbReference type="PROSITE" id="PS51257">
    <property type="entry name" value="PROKAR_LIPOPROTEIN"/>
    <property type="match status" value="1"/>
</dbReference>
<organism evidence="3 4">
    <name type="scientific">Solibacillus merdavium</name>
    <dbReference type="NCBI Taxonomy" id="2762218"/>
    <lineage>
        <taxon>Bacteria</taxon>
        <taxon>Bacillati</taxon>
        <taxon>Bacillota</taxon>
        <taxon>Bacilli</taxon>
        <taxon>Bacillales</taxon>
        <taxon>Caryophanaceae</taxon>
        <taxon>Solibacillus</taxon>
    </lineage>
</organism>
<name>A0ABR8XSF2_9BACL</name>
<dbReference type="Proteomes" id="UP000600565">
    <property type="component" value="Unassembled WGS sequence"/>
</dbReference>
<keyword evidence="1 2" id="KW-0732">Signal</keyword>
<proteinExistence type="predicted"/>
<dbReference type="RefSeq" id="WP_191705353.1">
    <property type="nucleotide sequence ID" value="NZ_JACSPW010000025.1"/>
</dbReference>
<dbReference type="EMBL" id="JACSPW010000025">
    <property type="protein sequence ID" value="MBD8034868.1"/>
    <property type="molecule type" value="Genomic_DNA"/>
</dbReference>
<evidence type="ECO:0000313" key="4">
    <source>
        <dbReference type="Proteomes" id="UP000600565"/>
    </source>
</evidence>
<dbReference type="Pfam" id="PF13416">
    <property type="entry name" value="SBP_bac_8"/>
    <property type="match status" value="1"/>
</dbReference>
<sequence>MKKLWMTALLSTAILAACGSTEEDTANEVNANDNTATEAEATIDGTVSFYTSQPEADATKLISEFNNLYPEIEVELFRSGTEEVVGKILAENTAGDIQADVLLLADHVTFENLKNQDLLESYDSPEKENISEEFIDKDLTYYGTKVMATVIGYNTDAVTEAPTSWSVLTEKANETIMPSPLYSGAAAYNLGIFTRNDHFGWDYYKALKEGKATVVQGNGAALKGLQAGENNYAMIVDYLVNNAAKEGSPIAITYPEEGVPVITEPIALVKDAQDEKAAQAFIDFVLSKEGQELAASLGYAPIRSDVTAPEGLKGVDELNVLLSSVEELYNGRESDKNEFKTLFGE</sequence>
<dbReference type="InterPro" id="IPR026045">
    <property type="entry name" value="Ferric-bd"/>
</dbReference>
<keyword evidence="4" id="KW-1185">Reference proteome</keyword>
<dbReference type="PANTHER" id="PTHR30006">
    <property type="entry name" value="THIAMINE-BINDING PERIPLASMIC PROTEIN-RELATED"/>
    <property type="match status" value="1"/>
</dbReference>
<dbReference type="Gene3D" id="3.40.190.10">
    <property type="entry name" value="Periplasmic binding protein-like II"/>
    <property type="match status" value="2"/>
</dbReference>